<feature type="region of interest" description="Disordered" evidence="13">
    <location>
        <begin position="352"/>
        <end position="449"/>
    </location>
</feature>
<keyword evidence="5 10" id="KW-0678">Repressor</keyword>
<dbReference type="Gene3D" id="2.30.30.1020">
    <property type="entry name" value="CCR4-NOT complex subunit 2/3/5, C-terminal domain"/>
    <property type="match status" value="1"/>
</dbReference>
<feature type="region of interest" description="Disordered" evidence="13">
    <location>
        <begin position="264"/>
        <end position="308"/>
    </location>
</feature>
<dbReference type="GO" id="GO:0005634">
    <property type="term" value="C:nucleus"/>
    <property type="evidence" value="ECO:0007669"/>
    <property type="project" value="UniProtKB-SubCell"/>
</dbReference>
<keyword evidence="6" id="KW-0597">Phosphoprotein</keyword>
<feature type="domain" description="HMG box" evidence="14">
    <location>
        <begin position="301"/>
        <end position="369"/>
    </location>
</feature>
<dbReference type="Pfam" id="PF00505">
    <property type="entry name" value="HMG_box"/>
    <property type="match status" value="1"/>
</dbReference>
<dbReference type="Pfam" id="PF04153">
    <property type="entry name" value="NOT2_3_5_C"/>
    <property type="match status" value="1"/>
</dbReference>
<evidence type="ECO:0000256" key="12">
    <source>
        <dbReference type="SAM" id="Coils"/>
    </source>
</evidence>
<feature type="compositionally biased region" description="Pro residues" evidence="13">
    <location>
        <begin position="364"/>
        <end position="375"/>
    </location>
</feature>
<evidence type="ECO:0000256" key="13">
    <source>
        <dbReference type="SAM" id="MobiDB-lite"/>
    </source>
</evidence>
<feature type="compositionally biased region" description="Low complexity" evidence="13">
    <location>
        <begin position="408"/>
        <end position="421"/>
    </location>
</feature>
<comment type="similarity">
    <text evidence="3 10">Belongs to the CNOT2/3/5 family.</text>
</comment>
<dbReference type="PIRSF" id="PIRSF005290">
    <property type="entry name" value="NOT_su_3_5"/>
    <property type="match status" value="1"/>
</dbReference>
<dbReference type="GO" id="GO:2000036">
    <property type="term" value="P:regulation of stem cell population maintenance"/>
    <property type="evidence" value="ECO:0007669"/>
    <property type="project" value="UniProtKB-ARBA"/>
</dbReference>
<feature type="coiled-coil region" evidence="12">
    <location>
        <begin position="231"/>
        <end position="258"/>
    </location>
</feature>
<evidence type="ECO:0000256" key="3">
    <source>
        <dbReference type="ARBA" id="ARBA00007682"/>
    </source>
</evidence>
<keyword evidence="16" id="KW-1185">Reference proteome</keyword>
<feature type="compositionally biased region" description="Low complexity" evidence="13">
    <location>
        <begin position="384"/>
        <end position="395"/>
    </location>
</feature>
<dbReference type="EMBL" id="JAFNEN010000109">
    <property type="protein sequence ID" value="KAG8194073.1"/>
    <property type="molecule type" value="Genomic_DNA"/>
</dbReference>
<gene>
    <name evidence="15" type="ORF">JTE90_003018</name>
</gene>
<dbReference type="GO" id="GO:0003677">
    <property type="term" value="F:DNA binding"/>
    <property type="evidence" value="ECO:0007669"/>
    <property type="project" value="UniProtKB-UniRule"/>
</dbReference>
<dbReference type="Pfam" id="PF04065">
    <property type="entry name" value="Not3"/>
    <property type="match status" value="1"/>
</dbReference>
<evidence type="ECO:0000313" key="15">
    <source>
        <dbReference type="EMBL" id="KAG8194073.1"/>
    </source>
</evidence>
<evidence type="ECO:0000256" key="4">
    <source>
        <dbReference type="ARBA" id="ARBA00022490"/>
    </source>
</evidence>
<feature type="compositionally biased region" description="Low complexity" evidence="13">
    <location>
        <begin position="264"/>
        <end position="281"/>
    </location>
</feature>
<organism evidence="15 16">
    <name type="scientific">Oedothorax gibbosus</name>
    <dbReference type="NCBI Taxonomy" id="931172"/>
    <lineage>
        <taxon>Eukaryota</taxon>
        <taxon>Metazoa</taxon>
        <taxon>Ecdysozoa</taxon>
        <taxon>Arthropoda</taxon>
        <taxon>Chelicerata</taxon>
        <taxon>Arachnida</taxon>
        <taxon>Araneae</taxon>
        <taxon>Araneomorphae</taxon>
        <taxon>Entelegynae</taxon>
        <taxon>Araneoidea</taxon>
        <taxon>Linyphiidae</taxon>
        <taxon>Erigoninae</taxon>
        <taxon>Oedothorax</taxon>
    </lineage>
</organism>
<keyword evidence="11" id="KW-0238">DNA-binding</keyword>
<feature type="coiled-coil region" evidence="12">
    <location>
        <begin position="38"/>
        <end position="97"/>
    </location>
</feature>
<proteinExistence type="inferred from homology"/>
<sequence>MADRRKLQGEIERCLKKVAEGVESFEDTWKKVYSATNVNQKEKYEADLKKEIKKLQRLRDQIKTWLTSSDIKDKRSLQDARKLIETQMERFKVVERETKTKAYSKEGLGAAQKLDPAQKEKDEITAWLTACIESLNIQIDKFESEIDTINFGLKKKKNDKEKLDRLEELKSRREKHQYHIRQLEALLRMLDNDSVEVVQIQKIKEDVEYYRDCSMEPDFQENEFLYDDLALEDMEEYLAQQQAAYQQSQLDLKNAALEEDGSTILTNSPISTSSNSRSHSPCLENHSSEANSRVPKSPKPPDKPSMPYMRYSRKVWDQVKAQNPDLKLWEIGNIIGQMWEELPSETKQEYVDDYEAEKDSKAPEPSPSKNPPIQPSSPTNLNNSISSESSSPAFSHVNSHNSLPVINSTSQPPSTPFSTATAGLPNNHYNMSNNHESTWSPSTSLDEDPPNDVNMKPTLSSEAIVSSAAPTVSNSSWTETSNSWNNSGYRFREQELCANPVKEENEQEESSLFNDTENPIIGGTEPPTVNCQNENSRLFGSSVPVSSNSVYSDDDAQSTLKRIAERAVLNSGMSNNIHNLQFSSLENKGSQLTHNIIGSNSNDMFIETSLSKPSPSTVSTEINISQIFGEFPENCFNDEQRHCLNILDVAYKRLPMPMDSQRHRYTNPGAPANTPDYYPSNVPNSNSVEFFQRLSTETLFFIFYFLQGTKAQYLAARALKSKSWRFHTMFMMWFQRHEEPKTITDDYEQGTYVYFDFEKWMQRKKEGFTFEYKYLEDKDLN</sequence>
<keyword evidence="9 10" id="KW-0539">Nucleus</keyword>
<keyword evidence="4 10" id="KW-0963">Cytoplasm</keyword>
<evidence type="ECO:0000256" key="7">
    <source>
        <dbReference type="ARBA" id="ARBA00023015"/>
    </source>
</evidence>
<evidence type="ECO:0000256" key="2">
    <source>
        <dbReference type="ARBA" id="ARBA00004496"/>
    </source>
</evidence>
<dbReference type="InterPro" id="IPR038635">
    <property type="entry name" value="CCR4-NOT_su2/3/5_C_sf"/>
</dbReference>
<protein>
    <recommendedName>
        <fullName evidence="14">HMG box domain-containing protein</fullName>
    </recommendedName>
</protein>
<evidence type="ECO:0000256" key="6">
    <source>
        <dbReference type="ARBA" id="ARBA00022553"/>
    </source>
</evidence>
<dbReference type="InterPro" id="IPR040168">
    <property type="entry name" value="Not2/3/5"/>
</dbReference>
<dbReference type="CDD" id="cd21983">
    <property type="entry name" value="HMG-box_SMARCE1"/>
    <property type="match status" value="1"/>
</dbReference>
<dbReference type="PROSITE" id="PS50118">
    <property type="entry name" value="HMG_BOX_2"/>
    <property type="match status" value="1"/>
</dbReference>
<evidence type="ECO:0000256" key="5">
    <source>
        <dbReference type="ARBA" id="ARBA00022491"/>
    </source>
</evidence>
<dbReference type="PANTHER" id="PTHR23326">
    <property type="entry name" value="CCR4 NOT-RELATED"/>
    <property type="match status" value="1"/>
</dbReference>
<comment type="subcellular location">
    <subcellularLocation>
        <location evidence="2 10">Cytoplasm</location>
    </subcellularLocation>
    <subcellularLocation>
        <location evidence="1 10">Nucleus</location>
    </subcellularLocation>
</comment>
<evidence type="ECO:0000256" key="11">
    <source>
        <dbReference type="PROSITE-ProRule" id="PRU00267"/>
    </source>
</evidence>
<name>A0AAV6VEK9_9ARAC</name>
<feature type="DNA-binding region" description="HMG box" evidence="11">
    <location>
        <begin position="301"/>
        <end position="369"/>
    </location>
</feature>
<feature type="compositionally biased region" description="Polar residues" evidence="13">
    <location>
        <begin position="396"/>
        <end position="407"/>
    </location>
</feature>
<feature type="compositionally biased region" description="Polar residues" evidence="13">
    <location>
        <begin position="427"/>
        <end position="444"/>
    </location>
</feature>
<keyword evidence="8 10" id="KW-0804">Transcription</keyword>
<dbReference type="Gene3D" id="1.10.30.10">
    <property type="entry name" value="High mobility group box domain"/>
    <property type="match status" value="1"/>
</dbReference>
<dbReference type="SMART" id="SM00398">
    <property type="entry name" value="HMG"/>
    <property type="match status" value="1"/>
</dbReference>
<dbReference type="InterPro" id="IPR036910">
    <property type="entry name" value="HMG_box_dom_sf"/>
</dbReference>
<dbReference type="InterPro" id="IPR009071">
    <property type="entry name" value="HMG_box_dom"/>
</dbReference>
<evidence type="ECO:0000259" key="14">
    <source>
        <dbReference type="PROSITE" id="PS50118"/>
    </source>
</evidence>
<reference evidence="15 16" key="1">
    <citation type="journal article" date="2022" name="Nat. Ecol. Evol.">
        <title>A masculinizing supergene underlies an exaggerated male reproductive morph in a spider.</title>
        <authorList>
            <person name="Hendrickx F."/>
            <person name="De Corte Z."/>
            <person name="Sonet G."/>
            <person name="Van Belleghem S.M."/>
            <person name="Kostlbacher S."/>
            <person name="Vangestel C."/>
        </authorList>
    </citation>
    <scope>NUCLEOTIDE SEQUENCE [LARGE SCALE GENOMIC DNA]</scope>
    <source>
        <strain evidence="15">W744_W776</strain>
    </source>
</reference>
<evidence type="ECO:0000313" key="16">
    <source>
        <dbReference type="Proteomes" id="UP000827092"/>
    </source>
</evidence>
<evidence type="ECO:0000256" key="9">
    <source>
        <dbReference type="ARBA" id="ARBA00023242"/>
    </source>
</evidence>
<keyword evidence="12" id="KW-0175">Coiled coil</keyword>
<dbReference type="SUPFAM" id="SSF47095">
    <property type="entry name" value="HMG-box"/>
    <property type="match status" value="1"/>
</dbReference>
<dbReference type="GO" id="GO:0030015">
    <property type="term" value="C:CCR4-NOT core complex"/>
    <property type="evidence" value="ECO:0007669"/>
    <property type="project" value="UniProtKB-UniRule"/>
</dbReference>
<accession>A0AAV6VEK9</accession>
<evidence type="ECO:0000256" key="10">
    <source>
        <dbReference type="PIRNR" id="PIRNR005290"/>
    </source>
</evidence>
<keyword evidence="7 10" id="KW-0805">Transcription regulation</keyword>
<dbReference type="InterPro" id="IPR007282">
    <property type="entry name" value="NOT2/3/5_C"/>
</dbReference>
<dbReference type="GO" id="GO:0006355">
    <property type="term" value="P:regulation of DNA-templated transcription"/>
    <property type="evidence" value="ECO:0007669"/>
    <property type="project" value="InterPro"/>
</dbReference>
<evidence type="ECO:0000256" key="1">
    <source>
        <dbReference type="ARBA" id="ARBA00004123"/>
    </source>
</evidence>
<feature type="region of interest" description="Disordered" evidence="13">
    <location>
        <begin position="510"/>
        <end position="534"/>
    </location>
</feature>
<dbReference type="Proteomes" id="UP000827092">
    <property type="component" value="Unassembled WGS sequence"/>
</dbReference>
<dbReference type="AlphaFoldDB" id="A0AAV6VEK9"/>
<dbReference type="GO" id="GO:0000932">
    <property type="term" value="C:P-body"/>
    <property type="evidence" value="ECO:0007669"/>
    <property type="project" value="UniProtKB-UniRule"/>
</dbReference>
<evidence type="ECO:0000256" key="8">
    <source>
        <dbReference type="ARBA" id="ARBA00023163"/>
    </source>
</evidence>
<dbReference type="InterPro" id="IPR007207">
    <property type="entry name" value="Not_N"/>
</dbReference>
<comment type="caution">
    <text evidence="15">The sequence shown here is derived from an EMBL/GenBank/DDBJ whole genome shotgun (WGS) entry which is preliminary data.</text>
</comment>
<dbReference type="InterPro" id="IPR012270">
    <property type="entry name" value="CCR4-NOT_su3/5"/>
</dbReference>